<dbReference type="Proteomes" id="UP001634747">
    <property type="component" value="Unassembled WGS sequence"/>
</dbReference>
<accession>A0ABW9KPR7</accession>
<keyword evidence="1" id="KW-0472">Membrane</keyword>
<keyword evidence="1" id="KW-0812">Transmembrane</keyword>
<gene>
    <name evidence="2" type="ORF">ACK2TP_14340</name>
</gene>
<comment type="caution">
    <text evidence="2">The sequence shown here is derived from an EMBL/GenBank/DDBJ whole genome shotgun (WGS) entry which is preliminary data.</text>
</comment>
<proteinExistence type="predicted"/>
<feature type="transmembrane region" description="Helical" evidence="1">
    <location>
        <begin position="37"/>
        <end position="65"/>
    </location>
</feature>
<feature type="transmembrane region" description="Helical" evidence="1">
    <location>
        <begin position="71"/>
        <end position="91"/>
    </location>
</feature>
<keyword evidence="1" id="KW-1133">Transmembrane helix</keyword>
<evidence type="ECO:0000313" key="2">
    <source>
        <dbReference type="EMBL" id="MFN2976946.1"/>
    </source>
</evidence>
<sequence>MKYAVLIARILLGLAFVAAGVMNILHLKQKPMPGDGGLFLSILSTHGYMTVVALVMLVGGLLLLVGRFVPLGLTLLGPVIVNILLFHIFFAPSGLVEAAVILALDIFLVVVYRRAFLGIFAAGPEVLGSPKL</sequence>
<dbReference type="RefSeq" id="WP_263414876.1">
    <property type="nucleotide sequence ID" value="NZ_BAABBH010000001.1"/>
</dbReference>
<organism evidence="2 3">
    <name type="scientific">Terriglobus aquaticus</name>
    <dbReference type="NCBI Taxonomy" id="940139"/>
    <lineage>
        <taxon>Bacteria</taxon>
        <taxon>Pseudomonadati</taxon>
        <taxon>Acidobacteriota</taxon>
        <taxon>Terriglobia</taxon>
        <taxon>Terriglobales</taxon>
        <taxon>Acidobacteriaceae</taxon>
        <taxon>Terriglobus</taxon>
    </lineage>
</organism>
<feature type="transmembrane region" description="Helical" evidence="1">
    <location>
        <begin position="6"/>
        <end position="25"/>
    </location>
</feature>
<reference evidence="2 3" key="1">
    <citation type="submission" date="2024-12" db="EMBL/GenBank/DDBJ databases">
        <authorList>
            <person name="Lee Y."/>
        </authorList>
    </citation>
    <scope>NUCLEOTIDE SEQUENCE [LARGE SCALE GENOMIC DNA]</scope>
    <source>
        <strain evidence="2 3">03SUJ4</strain>
    </source>
</reference>
<name>A0ABW9KPR7_9BACT</name>
<dbReference type="EMBL" id="JBJYXY010000001">
    <property type="protein sequence ID" value="MFN2976946.1"/>
    <property type="molecule type" value="Genomic_DNA"/>
</dbReference>
<evidence type="ECO:0000256" key="1">
    <source>
        <dbReference type="SAM" id="Phobius"/>
    </source>
</evidence>
<protein>
    <submittedName>
        <fullName evidence="2">DoxX family protein</fullName>
    </submittedName>
</protein>
<keyword evidence="3" id="KW-1185">Reference proteome</keyword>
<evidence type="ECO:0000313" key="3">
    <source>
        <dbReference type="Proteomes" id="UP001634747"/>
    </source>
</evidence>
<feature type="transmembrane region" description="Helical" evidence="1">
    <location>
        <begin position="98"/>
        <end position="122"/>
    </location>
</feature>